<dbReference type="EMBL" id="FTOJ01000001">
    <property type="protein sequence ID" value="SIS53158.1"/>
    <property type="molecule type" value="Genomic_DNA"/>
</dbReference>
<dbReference type="Proteomes" id="UP000238314">
    <property type="component" value="Unassembled WGS sequence"/>
</dbReference>
<dbReference type="OrthoDB" id="1245200at2"/>
<proteinExistence type="predicted"/>
<gene>
    <name evidence="1" type="ORF">B0A70_12360</name>
    <name evidence="2" type="ORF">SAMN05421796_101156</name>
</gene>
<protein>
    <recommendedName>
        <fullName evidence="5">Lipoprotein</fullName>
    </recommendedName>
</protein>
<organism evidence="2 3">
    <name type="scientific">Chryseobacterium piscicola</name>
    <dbReference type="NCBI Taxonomy" id="551459"/>
    <lineage>
        <taxon>Bacteria</taxon>
        <taxon>Pseudomonadati</taxon>
        <taxon>Bacteroidota</taxon>
        <taxon>Flavobacteriia</taxon>
        <taxon>Flavobacteriales</taxon>
        <taxon>Weeksellaceae</taxon>
        <taxon>Chryseobacterium group</taxon>
        <taxon>Chryseobacterium</taxon>
    </lineage>
</organism>
<dbReference type="EMBL" id="MUGO01000019">
    <property type="protein sequence ID" value="PQA91264.1"/>
    <property type="molecule type" value="Genomic_DNA"/>
</dbReference>
<reference evidence="3" key="2">
    <citation type="submission" date="2017-01" db="EMBL/GenBank/DDBJ databases">
        <authorList>
            <person name="Varghese N."/>
            <person name="Submissions S."/>
        </authorList>
    </citation>
    <scope>NUCLEOTIDE SEQUENCE [LARGE SCALE GENOMIC DNA]</scope>
    <source>
        <strain evidence="3">DSM 21068</strain>
    </source>
</reference>
<evidence type="ECO:0000313" key="1">
    <source>
        <dbReference type="EMBL" id="PQA91264.1"/>
    </source>
</evidence>
<evidence type="ECO:0000313" key="2">
    <source>
        <dbReference type="EMBL" id="SIS53158.1"/>
    </source>
</evidence>
<dbReference type="PROSITE" id="PS51257">
    <property type="entry name" value="PROKAR_LIPOPROTEIN"/>
    <property type="match status" value="1"/>
</dbReference>
<accession>A0A1N7JUY8</accession>
<dbReference type="Proteomes" id="UP000186246">
    <property type="component" value="Unassembled WGS sequence"/>
</dbReference>
<keyword evidence="4" id="KW-1185">Reference proteome</keyword>
<reference evidence="2" key="3">
    <citation type="submission" date="2017-01" db="EMBL/GenBank/DDBJ databases">
        <authorList>
            <person name="Mah S.A."/>
            <person name="Swanson W.J."/>
            <person name="Moy G.W."/>
            <person name="Vacquier V.D."/>
        </authorList>
    </citation>
    <scope>NUCLEOTIDE SEQUENCE [LARGE SCALE GENOMIC DNA]</scope>
    <source>
        <strain evidence="2">DSM 21068</strain>
    </source>
</reference>
<evidence type="ECO:0000313" key="3">
    <source>
        <dbReference type="Proteomes" id="UP000186246"/>
    </source>
</evidence>
<dbReference type="AlphaFoldDB" id="A0A1N7JUY8"/>
<name>A0A1N7JUY8_9FLAO</name>
<evidence type="ECO:0008006" key="5">
    <source>
        <dbReference type="Google" id="ProtNLM"/>
    </source>
</evidence>
<dbReference type="RefSeq" id="WP_076448855.1">
    <property type="nucleotide sequence ID" value="NZ_FTOJ01000001.1"/>
</dbReference>
<reference evidence="1 4" key="1">
    <citation type="submission" date="2016-11" db="EMBL/GenBank/DDBJ databases">
        <title>Whole genomes of Flavobacteriaceae.</title>
        <authorList>
            <person name="Stine C."/>
            <person name="Li C."/>
            <person name="Tadesse D."/>
        </authorList>
    </citation>
    <scope>NUCLEOTIDE SEQUENCE [LARGE SCALE GENOMIC DNA]</scope>
    <source>
        <strain evidence="1 4">DSM 21068</strain>
    </source>
</reference>
<evidence type="ECO:0000313" key="4">
    <source>
        <dbReference type="Proteomes" id="UP000238314"/>
    </source>
</evidence>
<dbReference type="STRING" id="551459.SAMN05421796_101156"/>
<sequence length="262" mass="30844">MKGFLLILTILLIGCKKEKTFADNLVLSFPKGEKLSFQNFNYDMNEMGTSLIYIGKENRNIDVKYYKYILPPPPPPPKSNENAAEYSKARKKFEDSINFIYRPFFNPEAIQIKETGEYLYETINNQTTQIIVKEKDTIPLYARNYEIEEVKKYKAFPVFIKNISPKTLRIPVEAQVVGLYVLKDKKFQYIRNSDYLICGMGFPKNRYFELKPNEILIYSFPHLKKGEKRKAKISFYKATSKDFEISIDEKIIKNQRSTHYLQ</sequence>